<name>A0AA51ZXM7_9BACT</name>
<sequence length="405" mass="45848">MDNFTKEIESIKINTETAIDQFLAFAQKNNAAVAIYRLPNDSRLQIICDLEGGSIVEDFNLDDLSTGFLLHPFQEGEKSIVHFNAEILAEINIQSNHQNHSKSEIKWNNTPDESLVKEIFENSEKFNFSLLQHNGISDSISSEGYISMVENAIKEIKNNTFYKVVPAKTKNIEYNNSIDLGKAFLKAAHKYPNAFVSLTFSENTGLWFGASPETLIEEKKGDYFKTMALAGTQAIEDKSIAETTWTQKEIEEQAYVSRYIINCFKKIRLRDFDELGPKTVQAGNLLHLKTTFKVDTKSVHFPELGSVMLKLLHPTSAVCGMPKDTSLKFILEKEKHDRAYFSGFLGPIHLNEMSHLFVNLRCCQIDNEKVTFYAGAGITEDSKPDKEWHETEMKCKVLSAVVFGN</sequence>
<dbReference type="SUPFAM" id="SSF56322">
    <property type="entry name" value="ADC synthase"/>
    <property type="match status" value="1"/>
</dbReference>
<protein>
    <submittedName>
        <fullName evidence="2">Chorismate-binding protein</fullName>
    </submittedName>
</protein>
<gene>
    <name evidence="2" type="ORF">QYS47_30915</name>
</gene>
<evidence type="ECO:0000313" key="2">
    <source>
        <dbReference type="EMBL" id="WNB18663.1"/>
    </source>
</evidence>
<dbReference type="AlphaFoldDB" id="A0AA51ZXM7"/>
<dbReference type="Gene3D" id="3.60.120.10">
    <property type="entry name" value="Anthranilate synthase"/>
    <property type="match status" value="1"/>
</dbReference>
<organism evidence="2">
    <name type="scientific">Marivirga arenosa</name>
    <dbReference type="NCBI Taxonomy" id="3059076"/>
    <lineage>
        <taxon>Bacteria</taxon>
        <taxon>Pseudomonadati</taxon>
        <taxon>Bacteroidota</taxon>
        <taxon>Cytophagia</taxon>
        <taxon>Cytophagales</taxon>
        <taxon>Marivirgaceae</taxon>
        <taxon>Marivirga</taxon>
    </lineage>
</organism>
<dbReference type="KEGG" id="marp:QYS47_30915"/>
<dbReference type="EMBL" id="CP129968">
    <property type="protein sequence ID" value="WNB18663.1"/>
    <property type="molecule type" value="Genomic_DNA"/>
</dbReference>
<dbReference type="PANTHER" id="PTHR42839">
    <property type="entry name" value="ISOCHORISMATE SYNTHASE ENTC"/>
    <property type="match status" value="1"/>
</dbReference>
<dbReference type="Proteomes" id="UP001232019">
    <property type="component" value="Chromosome"/>
</dbReference>
<accession>A0AA51ZXM7</accession>
<feature type="domain" description="Chorismate-utilising enzyme C-terminal" evidence="1">
    <location>
        <begin position="142"/>
        <end position="394"/>
    </location>
</feature>
<dbReference type="Pfam" id="PF00425">
    <property type="entry name" value="Chorismate_bind"/>
    <property type="match status" value="1"/>
</dbReference>
<reference evidence="2" key="1">
    <citation type="submission" date="2023-08" db="EMBL/GenBank/DDBJ databases">
        <title>Comparative genomics and taxonomic characterization of three novel marine species of genus Marivirga.</title>
        <authorList>
            <person name="Muhammad N."/>
            <person name="Kim S.-G."/>
        </authorList>
    </citation>
    <scope>NUCLEOTIDE SEQUENCE</scope>
    <source>
        <strain evidence="2">BKB1-2</strain>
    </source>
</reference>
<dbReference type="InterPro" id="IPR015890">
    <property type="entry name" value="Chorismate_C"/>
</dbReference>
<evidence type="ECO:0000259" key="1">
    <source>
        <dbReference type="Pfam" id="PF00425"/>
    </source>
</evidence>
<dbReference type="RefSeq" id="WP_322348195.1">
    <property type="nucleotide sequence ID" value="NZ_CP129968.2"/>
</dbReference>
<dbReference type="PANTHER" id="PTHR42839:SF2">
    <property type="entry name" value="ISOCHORISMATE SYNTHASE ENTC"/>
    <property type="match status" value="1"/>
</dbReference>
<dbReference type="InterPro" id="IPR005801">
    <property type="entry name" value="ADC_synthase"/>
</dbReference>
<proteinExistence type="predicted"/>